<keyword evidence="3" id="KW-0808">Transferase</keyword>
<protein>
    <recommendedName>
        <fullName evidence="11">Cellulose synthase-like protein G3</fullName>
    </recommendedName>
</protein>
<keyword evidence="6 8" id="KW-0472">Membrane</keyword>
<feature type="transmembrane region" description="Helical" evidence="8">
    <location>
        <begin position="51"/>
        <end position="77"/>
    </location>
</feature>
<evidence type="ECO:0000313" key="9">
    <source>
        <dbReference type="EMBL" id="KAI5329225.1"/>
    </source>
</evidence>
<feature type="transmembrane region" description="Helical" evidence="8">
    <location>
        <begin position="89"/>
        <end position="111"/>
    </location>
</feature>
<evidence type="ECO:0008006" key="11">
    <source>
        <dbReference type="Google" id="ProtNLM"/>
    </source>
</evidence>
<organism evidence="9 10">
    <name type="scientific">Prunus dulcis</name>
    <name type="common">Almond</name>
    <name type="synonym">Amygdalus dulcis</name>
    <dbReference type="NCBI Taxonomy" id="3755"/>
    <lineage>
        <taxon>Eukaryota</taxon>
        <taxon>Viridiplantae</taxon>
        <taxon>Streptophyta</taxon>
        <taxon>Embryophyta</taxon>
        <taxon>Tracheophyta</taxon>
        <taxon>Spermatophyta</taxon>
        <taxon>Magnoliopsida</taxon>
        <taxon>eudicotyledons</taxon>
        <taxon>Gunneridae</taxon>
        <taxon>Pentapetalae</taxon>
        <taxon>rosids</taxon>
        <taxon>fabids</taxon>
        <taxon>Rosales</taxon>
        <taxon>Rosaceae</taxon>
        <taxon>Amygdaloideae</taxon>
        <taxon>Amygdaleae</taxon>
        <taxon>Prunus</taxon>
    </lineage>
</organism>
<evidence type="ECO:0000256" key="1">
    <source>
        <dbReference type="ARBA" id="ARBA00004308"/>
    </source>
</evidence>
<reference evidence="9 10" key="1">
    <citation type="journal article" date="2022" name="G3 (Bethesda)">
        <title>Whole-genome sequence and methylome profiling of the almond [Prunus dulcis (Mill.) D.A. Webb] cultivar 'Nonpareil'.</title>
        <authorList>
            <person name="D'Amico-Willman K.M."/>
            <person name="Ouma W.Z."/>
            <person name="Meulia T."/>
            <person name="Sideli G.M."/>
            <person name="Gradziel T.M."/>
            <person name="Fresnedo-Ramirez J."/>
        </authorList>
    </citation>
    <scope>NUCLEOTIDE SEQUENCE [LARGE SCALE GENOMIC DNA]</scope>
    <source>
        <strain evidence="9">Clone GOH B32 T37-40</strain>
    </source>
</reference>
<sequence length="144" mass="16020">MWMIRGLSSFLFGTIEFSLKSLGVASHGFNVTSKVLDEDRSKRYEQGSIEFGVLSPLFVPLTMAAIVNLVAFAWGNVELIRSSNSPEELFMQMFIASFGILNCKPIYEAIINRRDRGRIPTKITAISAFLALALHATAYVALRK</sequence>
<dbReference type="PANTHER" id="PTHR13301">
    <property type="entry name" value="X-BOX TRANSCRIPTION FACTOR-RELATED"/>
    <property type="match status" value="1"/>
</dbReference>
<evidence type="ECO:0000256" key="8">
    <source>
        <dbReference type="SAM" id="Phobius"/>
    </source>
</evidence>
<evidence type="ECO:0000313" key="10">
    <source>
        <dbReference type="Proteomes" id="UP001054821"/>
    </source>
</evidence>
<evidence type="ECO:0000256" key="7">
    <source>
        <dbReference type="ARBA" id="ARBA00023316"/>
    </source>
</evidence>
<dbReference type="AlphaFoldDB" id="A0AAD4VQ52"/>
<dbReference type="GO" id="GO:0016020">
    <property type="term" value="C:membrane"/>
    <property type="evidence" value="ECO:0007669"/>
    <property type="project" value="InterPro"/>
</dbReference>
<proteinExistence type="predicted"/>
<keyword evidence="2" id="KW-0328">Glycosyltransferase</keyword>
<keyword evidence="7" id="KW-0961">Cell wall biogenesis/degradation</keyword>
<dbReference type="GO" id="GO:0016760">
    <property type="term" value="F:cellulose synthase (UDP-forming) activity"/>
    <property type="evidence" value="ECO:0007669"/>
    <property type="project" value="InterPro"/>
</dbReference>
<evidence type="ECO:0000256" key="6">
    <source>
        <dbReference type="ARBA" id="ARBA00023136"/>
    </source>
</evidence>
<accession>A0AAD4VQ52</accession>
<evidence type="ECO:0000256" key="4">
    <source>
        <dbReference type="ARBA" id="ARBA00022692"/>
    </source>
</evidence>
<evidence type="ECO:0000256" key="5">
    <source>
        <dbReference type="ARBA" id="ARBA00022989"/>
    </source>
</evidence>
<dbReference type="Proteomes" id="UP001054821">
    <property type="component" value="Chromosome 5"/>
</dbReference>
<feature type="transmembrane region" description="Helical" evidence="8">
    <location>
        <begin position="123"/>
        <end position="142"/>
    </location>
</feature>
<comment type="subcellular location">
    <subcellularLocation>
        <location evidence="1">Endomembrane system</location>
    </subcellularLocation>
</comment>
<comment type="caution">
    <text evidence="9">The sequence shown here is derived from an EMBL/GenBank/DDBJ whole genome shotgun (WGS) entry which is preliminary data.</text>
</comment>
<gene>
    <name evidence="9" type="ORF">L3X38_028622</name>
</gene>
<dbReference type="GO" id="GO:0012505">
    <property type="term" value="C:endomembrane system"/>
    <property type="evidence" value="ECO:0007669"/>
    <property type="project" value="UniProtKB-SubCell"/>
</dbReference>
<evidence type="ECO:0000256" key="3">
    <source>
        <dbReference type="ARBA" id="ARBA00022679"/>
    </source>
</evidence>
<keyword evidence="10" id="KW-1185">Reference proteome</keyword>
<keyword evidence="5 8" id="KW-1133">Transmembrane helix</keyword>
<dbReference type="InterPro" id="IPR005150">
    <property type="entry name" value="Cellulose_synth"/>
</dbReference>
<dbReference type="EMBL" id="JAJFAZ020000005">
    <property type="protein sequence ID" value="KAI5329225.1"/>
    <property type="molecule type" value="Genomic_DNA"/>
</dbReference>
<evidence type="ECO:0000256" key="2">
    <source>
        <dbReference type="ARBA" id="ARBA00022676"/>
    </source>
</evidence>
<dbReference type="Pfam" id="PF03552">
    <property type="entry name" value="Cellulose_synt"/>
    <property type="match status" value="1"/>
</dbReference>
<name>A0AAD4VQ52_PRUDU</name>
<keyword evidence="4 8" id="KW-0812">Transmembrane</keyword>
<dbReference type="GO" id="GO:0071555">
    <property type="term" value="P:cell wall organization"/>
    <property type="evidence" value="ECO:0007669"/>
    <property type="project" value="UniProtKB-KW"/>
</dbReference>
<dbReference type="GO" id="GO:0030244">
    <property type="term" value="P:cellulose biosynthetic process"/>
    <property type="evidence" value="ECO:0007669"/>
    <property type="project" value="InterPro"/>
</dbReference>